<sequence length="462" mass="48038">MSSAPFSRGSPTVCAAGPDPTEGSGATGVGSLHVSTTEHPGPERHASWLELFFDLVVVAGIGTLAHLIHADHGAGGLALYAIAFVAFWMVWACFTTYGNVTGEATRARPMLLGMAALAVMMAAVPEINGEHATAFSIAYVVGRILASRPFQRGTVVLDLPVVQALGGVVPWMVSWWFDGTVVYILWALGLAIDVIVLLAISGPRLAQNAQERLDELRGRTAGRGRRGRPGRPGRREPAPGRRRGRERHGDRELPETVSTLASDEPHLGERLGLFVIIVLGEGLIQSIAAAGEASWDGNLALAGAGTFVLLVTLWALAVRGGYAGVALLGTGAVPPRVAWPLHLVSSGALATLVAVLGGVLAAPEETLAQDVLWILLVAFLIYGLVGTAVHLILGARGRARHGVRNALLLGVPTVVAAAVLAIAGDALTAGRQVWVLALALLLSYLGSVRGIEPPGGTQSATD</sequence>
<dbReference type="InterPro" id="IPR010640">
    <property type="entry name" value="Low_temperature_requirement_A"/>
</dbReference>
<feature type="transmembrane region" description="Helical" evidence="2">
    <location>
        <begin position="48"/>
        <end position="68"/>
    </location>
</feature>
<evidence type="ECO:0000256" key="2">
    <source>
        <dbReference type="SAM" id="Phobius"/>
    </source>
</evidence>
<feature type="transmembrane region" description="Helical" evidence="2">
    <location>
        <begin position="339"/>
        <end position="360"/>
    </location>
</feature>
<protein>
    <submittedName>
        <fullName evidence="3">Low temperature requirement protein A</fullName>
    </submittedName>
</protein>
<evidence type="ECO:0000313" key="4">
    <source>
        <dbReference type="Proteomes" id="UP000504882"/>
    </source>
</evidence>
<proteinExistence type="predicted"/>
<feature type="transmembrane region" description="Helical" evidence="2">
    <location>
        <begin position="433"/>
        <end position="451"/>
    </location>
</feature>
<evidence type="ECO:0000256" key="1">
    <source>
        <dbReference type="SAM" id="MobiDB-lite"/>
    </source>
</evidence>
<keyword evidence="2" id="KW-0812">Transmembrane</keyword>
<feature type="region of interest" description="Disordered" evidence="1">
    <location>
        <begin position="1"/>
        <end position="39"/>
    </location>
</feature>
<feature type="compositionally biased region" description="Basic residues" evidence="1">
    <location>
        <begin position="220"/>
        <end position="232"/>
    </location>
</feature>
<name>A0ABY2E5W3_9MICO</name>
<dbReference type="PANTHER" id="PTHR36840:SF1">
    <property type="entry name" value="BLL5714 PROTEIN"/>
    <property type="match status" value="1"/>
</dbReference>
<dbReference type="Pfam" id="PF06772">
    <property type="entry name" value="LtrA"/>
    <property type="match status" value="1"/>
</dbReference>
<evidence type="ECO:0000313" key="3">
    <source>
        <dbReference type="EMBL" id="TDE95854.1"/>
    </source>
</evidence>
<organism evidence="3 4">
    <name type="scientific">Occultella glacieicola</name>
    <dbReference type="NCBI Taxonomy" id="2518684"/>
    <lineage>
        <taxon>Bacteria</taxon>
        <taxon>Bacillati</taxon>
        <taxon>Actinomycetota</taxon>
        <taxon>Actinomycetes</taxon>
        <taxon>Micrococcales</taxon>
        <taxon>Ruaniaceae</taxon>
        <taxon>Occultella</taxon>
    </lineage>
</organism>
<feature type="transmembrane region" description="Helical" evidence="2">
    <location>
        <begin position="297"/>
        <end position="318"/>
    </location>
</feature>
<feature type="transmembrane region" description="Helical" evidence="2">
    <location>
        <begin position="271"/>
        <end position="291"/>
    </location>
</feature>
<feature type="transmembrane region" description="Helical" evidence="2">
    <location>
        <begin position="183"/>
        <end position="202"/>
    </location>
</feature>
<accession>A0ABY2E5W3</accession>
<keyword evidence="4" id="KW-1185">Reference proteome</keyword>
<feature type="region of interest" description="Disordered" evidence="1">
    <location>
        <begin position="216"/>
        <end position="259"/>
    </location>
</feature>
<keyword evidence="2" id="KW-1133">Transmembrane helix</keyword>
<dbReference type="EMBL" id="SMNA01000003">
    <property type="protein sequence ID" value="TDE95854.1"/>
    <property type="molecule type" value="Genomic_DNA"/>
</dbReference>
<gene>
    <name evidence="3" type="ORF">EXU48_06230</name>
</gene>
<reference evidence="3 4" key="1">
    <citation type="submission" date="2019-03" db="EMBL/GenBank/DDBJ databases">
        <title>Genomic features of bacteria from cold environments.</title>
        <authorList>
            <person name="Shen L."/>
        </authorList>
    </citation>
    <scope>NUCLEOTIDE SEQUENCE [LARGE SCALE GENOMIC DNA]</scope>
    <source>
        <strain evidence="4">T3246-1</strain>
    </source>
</reference>
<comment type="caution">
    <text evidence="3">The sequence shown here is derived from an EMBL/GenBank/DDBJ whole genome shotgun (WGS) entry which is preliminary data.</text>
</comment>
<feature type="transmembrane region" description="Helical" evidence="2">
    <location>
        <begin position="406"/>
        <end position="427"/>
    </location>
</feature>
<keyword evidence="2" id="KW-0472">Membrane</keyword>
<dbReference type="Proteomes" id="UP000504882">
    <property type="component" value="Unassembled WGS sequence"/>
</dbReference>
<feature type="transmembrane region" description="Helical" evidence="2">
    <location>
        <begin position="155"/>
        <end position="177"/>
    </location>
</feature>
<feature type="transmembrane region" description="Helical" evidence="2">
    <location>
        <begin position="74"/>
        <end position="97"/>
    </location>
</feature>
<dbReference type="PANTHER" id="PTHR36840">
    <property type="entry name" value="BLL5714 PROTEIN"/>
    <property type="match status" value="1"/>
</dbReference>
<feature type="transmembrane region" description="Helical" evidence="2">
    <location>
        <begin position="372"/>
        <end position="394"/>
    </location>
</feature>